<evidence type="ECO:0000256" key="2">
    <source>
        <dbReference type="ARBA" id="ARBA00023002"/>
    </source>
</evidence>
<proteinExistence type="predicted"/>
<evidence type="ECO:0000259" key="3">
    <source>
        <dbReference type="SMART" id="SM01008"/>
    </source>
</evidence>
<dbReference type="InterPro" id="IPR036856">
    <property type="entry name" value="Ald_Oxase/Xan_DH_a/b_sf"/>
</dbReference>
<dbReference type="RefSeq" id="WP_201673453.1">
    <property type="nucleotide sequence ID" value="NZ_JAEQNE010000001.1"/>
</dbReference>
<dbReference type="SMART" id="SM01008">
    <property type="entry name" value="Ald_Xan_dh_C"/>
    <property type="match status" value="1"/>
</dbReference>
<dbReference type="Pfam" id="PF01315">
    <property type="entry name" value="Ald_Xan_dh_C"/>
    <property type="match status" value="1"/>
</dbReference>
<dbReference type="InterPro" id="IPR017607">
    <property type="entry name" value="4hydrxbenzoyl-CoA_Rdtase_asu"/>
</dbReference>
<reference evidence="4 5" key="1">
    <citation type="journal article" date="2017" name="Int. J. Syst. Evol. Microbiol.">
        <title>Ramlibacter monticola sp. nov., isolated from forest soil.</title>
        <authorList>
            <person name="Chaudhary D.K."/>
            <person name="Kim J."/>
        </authorList>
    </citation>
    <scope>NUCLEOTIDE SEQUENCE [LARGE SCALE GENOMIC DNA]</scope>
    <source>
        <strain evidence="4 5">KACC 19175</strain>
    </source>
</reference>
<dbReference type="InterPro" id="IPR046867">
    <property type="entry name" value="AldOxase/xan_DH_MoCoBD2"/>
</dbReference>
<dbReference type="Gene3D" id="3.90.1170.50">
    <property type="entry name" value="Aldehyde oxidase/xanthine dehydrogenase, a/b hammerhead"/>
    <property type="match status" value="1"/>
</dbReference>
<dbReference type="EMBL" id="JAEQNE010000001">
    <property type="protein sequence ID" value="MBL0390878.1"/>
    <property type="molecule type" value="Genomic_DNA"/>
</dbReference>
<dbReference type="AlphaFoldDB" id="A0A936YWN7"/>
<feature type="domain" description="Aldehyde oxidase/xanthine dehydrogenase a/b hammerhead" evidence="3">
    <location>
        <begin position="26"/>
        <end position="132"/>
    </location>
</feature>
<dbReference type="PANTHER" id="PTHR11908">
    <property type="entry name" value="XANTHINE DEHYDROGENASE"/>
    <property type="match status" value="1"/>
</dbReference>
<dbReference type="PANTHER" id="PTHR11908:SF132">
    <property type="entry name" value="ALDEHYDE OXIDASE 1-RELATED"/>
    <property type="match status" value="1"/>
</dbReference>
<gene>
    <name evidence="4" type="primary">hcrA</name>
    <name evidence="4" type="ORF">JJ685_06960</name>
</gene>
<dbReference type="Gene3D" id="3.30.365.10">
    <property type="entry name" value="Aldehyde oxidase/xanthine dehydrogenase, molybdopterin binding domain"/>
    <property type="match status" value="4"/>
</dbReference>
<keyword evidence="1" id="KW-0500">Molybdenum</keyword>
<evidence type="ECO:0000256" key="1">
    <source>
        <dbReference type="ARBA" id="ARBA00022505"/>
    </source>
</evidence>
<keyword evidence="2" id="KW-0560">Oxidoreductase</keyword>
<dbReference type="Pfam" id="PF02738">
    <property type="entry name" value="MoCoBD_1"/>
    <property type="match status" value="1"/>
</dbReference>
<dbReference type="SUPFAM" id="SSF54665">
    <property type="entry name" value="CO dehydrogenase molybdoprotein N-domain-like"/>
    <property type="match status" value="1"/>
</dbReference>
<sequence>MMTPRMTRAGGIGVRTPLIDGIDKVTGRARYTADIAAPGALVGRILRSPHPHALIVSIDTRAAQALEGVHAVCTGEDTPVPFGVLPIAENEYPLARGKVRYRGDPVAAVAAVDEATAERALALIEVQYEVLPAMITTKAAMKAGAVAIHADKANNVLREVHAEFGDTAAGFAAADLVREKTFTFAEVNHAHMEPNATLAEYDIERDGVTLHTTTQVPYYVHLKVAACLQIEESQVRVIKPFLGGGFGARTECLSFEIIAALLARKARGTVRLLQTREETFISHRGRPWTLVKMKIGLQRDGRITALALEATQAGGAYAGYGIITILYTGALMHGLYDIPAIKHDAWRVYTNTPPCGAMRGHGTVDTRAAFEALLTEMAAELGLDALAVRQKNLLPQIPYRTMYAQNVLSYGLPECLEKVKSASGWNERKGRMPKGRGLGMACSHFVSGTSTPKHWTGEPHATVQLRLDFDGGVTLFTGAADIGQGSSTMAAQCSAEVLDIRLERIRVISSDSAVTPKDNGSYSSRVTFMVGRASIAAAIELRALLVKAAAGRLKADEADIEVRDEVFCVRGSDQAGLTWIEAVRAAMVDTGAVTVKGTYTCPIEFQGDKKIRGSAIGATMGFCYAAQVVEASVDELTGKVTAHKVWVAVDVGRALNPLAVEGQAQGGVWMGLGQALSEATDYDAGRMMHGNLLDYRVPTMAESPDIEVIIVESVDPNGPFGAKEASEGMLAGILPALREAVQEAAGVSCDEFPLSPDRIVELLDKAEAARSAKGANT</sequence>
<dbReference type="GO" id="GO:0016491">
    <property type="term" value="F:oxidoreductase activity"/>
    <property type="evidence" value="ECO:0007669"/>
    <property type="project" value="UniProtKB-KW"/>
</dbReference>
<dbReference type="NCBIfam" id="TIGR03194">
    <property type="entry name" value="4hydrxCoA_A"/>
    <property type="match status" value="1"/>
</dbReference>
<name>A0A936YWN7_9BURK</name>
<organism evidence="4 5">
    <name type="scientific">Ramlibacter monticola</name>
    <dbReference type="NCBI Taxonomy" id="1926872"/>
    <lineage>
        <taxon>Bacteria</taxon>
        <taxon>Pseudomonadati</taxon>
        <taxon>Pseudomonadota</taxon>
        <taxon>Betaproteobacteria</taxon>
        <taxon>Burkholderiales</taxon>
        <taxon>Comamonadaceae</taxon>
        <taxon>Ramlibacter</taxon>
    </lineage>
</organism>
<accession>A0A936YWN7</accession>
<dbReference type="InterPro" id="IPR000674">
    <property type="entry name" value="Ald_Oxase/Xan_DH_a/b"/>
</dbReference>
<dbReference type="SUPFAM" id="SSF56003">
    <property type="entry name" value="Molybdenum cofactor-binding domain"/>
    <property type="match status" value="1"/>
</dbReference>
<keyword evidence="5" id="KW-1185">Reference proteome</keyword>
<protein>
    <submittedName>
        <fullName evidence="4">4-hydroxybenzoyl-CoA reductase subunit alpha</fullName>
    </submittedName>
</protein>
<comment type="caution">
    <text evidence="4">The sequence shown here is derived from an EMBL/GenBank/DDBJ whole genome shotgun (WGS) entry which is preliminary data.</text>
</comment>
<evidence type="ECO:0000313" key="4">
    <source>
        <dbReference type="EMBL" id="MBL0390878.1"/>
    </source>
</evidence>
<dbReference type="InterPro" id="IPR016208">
    <property type="entry name" value="Ald_Oxase/xanthine_DH-like"/>
</dbReference>
<dbReference type="Pfam" id="PF20256">
    <property type="entry name" value="MoCoBD_2"/>
    <property type="match status" value="1"/>
</dbReference>
<dbReference type="InterPro" id="IPR008274">
    <property type="entry name" value="AldOxase/xan_DH_MoCoBD1"/>
</dbReference>
<dbReference type="InterPro" id="IPR037165">
    <property type="entry name" value="AldOxase/xan_DH_Mopterin-bd_sf"/>
</dbReference>
<evidence type="ECO:0000313" key="5">
    <source>
        <dbReference type="Proteomes" id="UP000599109"/>
    </source>
</evidence>
<dbReference type="GO" id="GO:0005506">
    <property type="term" value="F:iron ion binding"/>
    <property type="evidence" value="ECO:0007669"/>
    <property type="project" value="InterPro"/>
</dbReference>
<dbReference type="Proteomes" id="UP000599109">
    <property type="component" value="Unassembled WGS sequence"/>
</dbReference>